<dbReference type="OrthoDB" id="117402at2"/>
<dbReference type="SUPFAM" id="SSF52833">
    <property type="entry name" value="Thioredoxin-like"/>
    <property type="match status" value="1"/>
</dbReference>
<feature type="transmembrane region" description="Helical" evidence="2">
    <location>
        <begin position="40"/>
        <end position="59"/>
    </location>
</feature>
<gene>
    <name evidence="3" type="ordered locus">Celgi_1859</name>
</gene>
<evidence type="ECO:0000313" key="4">
    <source>
        <dbReference type="Proteomes" id="UP000000485"/>
    </source>
</evidence>
<keyword evidence="2" id="KW-0472">Membrane</keyword>
<dbReference type="STRING" id="593907.Celgi_1859"/>
<dbReference type="RefSeq" id="WP_013883884.1">
    <property type="nucleotide sequence ID" value="NC_015671.1"/>
</dbReference>
<dbReference type="Proteomes" id="UP000000485">
    <property type="component" value="Chromosome"/>
</dbReference>
<evidence type="ECO:0000256" key="2">
    <source>
        <dbReference type="SAM" id="Phobius"/>
    </source>
</evidence>
<accession>F8A711</accession>
<sequence>MSYARSAKNKAARKERRAADRRLAAIERARRVRRARLRRLGLRVGAVVGCAAVVGGVVVTAQARARADATGPANMASDGILLTGDGTALTATRTAALGPDDSPVATVSDAASGVLPVTVYVDYRDPLAATFWSMNAAQVESWVTGGYATLEIHPLALLDGADVLQTPIPTPAPTSSATAGPTDAPSAGPSTAPTEAPADDATPLATSGDYSARAAGAVACVAQHAPDSVLAVHSALEAAVATLDADGLSDDELVGLVTGAGVTDAAVASCITDHEYTDWARQVTARAAESVPFTQVGAVSSSPVVLIDGRPYTGDLADPDAFAAFLTDVFTSLDAEGTVDPTPTPESTATPTS</sequence>
<dbReference type="InterPro" id="IPR036249">
    <property type="entry name" value="Thioredoxin-like_sf"/>
</dbReference>
<organism evidence="3 4">
    <name type="scientific">Cellulomonas gilvus (strain ATCC 13127 / NRRL B-14078)</name>
    <name type="common">Cellvibrio gilvus</name>
    <dbReference type="NCBI Taxonomy" id="593907"/>
    <lineage>
        <taxon>Bacteria</taxon>
        <taxon>Bacillati</taxon>
        <taxon>Actinomycetota</taxon>
        <taxon>Actinomycetes</taxon>
        <taxon>Micrococcales</taxon>
        <taxon>Cellulomonadaceae</taxon>
        <taxon>Cellulomonas</taxon>
    </lineage>
</organism>
<protein>
    <recommendedName>
        <fullName evidence="5">Thioredoxin-like fold domain-containing protein</fullName>
    </recommendedName>
</protein>
<evidence type="ECO:0000313" key="3">
    <source>
        <dbReference type="EMBL" id="AEI12365.1"/>
    </source>
</evidence>
<name>F8A711_CELGA</name>
<dbReference type="EMBL" id="CP002665">
    <property type="protein sequence ID" value="AEI12365.1"/>
    <property type="molecule type" value="Genomic_DNA"/>
</dbReference>
<dbReference type="eggNOG" id="COG1651">
    <property type="taxonomic scope" value="Bacteria"/>
</dbReference>
<keyword evidence="4" id="KW-1185">Reference proteome</keyword>
<reference evidence="4" key="1">
    <citation type="submission" date="2011-04" db="EMBL/GenBank/DDBJ databases">
        <title>Complete sequence of Cellvibrio gilvus ATCC 13127.</title>
        <authorList>
            <person name="Lucas S."/>
            <person name="Han J."/>
            <person name="Lapidus A."/>
            <person name="Cheng J.-F."/>
            <person name="Goodwin L."/>
            <person name="Pitluck S."/>
            <person name="Peters L."/>
            <person name="Munk A."/>
            <person name="Detter J.C."/>
            <person name="Han C."/>
            <person name="Tapia R."/>
            <person name="Land M."/>
            <person name="Hauser L."/>
            <person name="Kyrpides N."/>
            <person name="Ivanova N."/>
            <person name="Ovchinnikova G."/>
            <person name="Pagani I."/>
            <person name="Mead D."/>
            <person name="Brumm P."/>
            <person name="Woyke T."/>
        </authorList>
    </citation>
    <scope>NUCLEOTIDE SEQUENCE [LARGE SCALE GENOMIC DNA]</scope>
    <source>
        <strain evidence="4">ATCC 13127 / NRRL B-14078</strain>
    </source>
</reference>
<dbReference type="KEGG" id="cga:Celgi_1859"/>
<feature type="region of interest" description="Disordered" evidence="1">
    <location>
        <begin position="166"/>
        <end position="207"/>
    </location>
</feature>
<dbReference type="HOGENOM" id="CLU_000288_47_3_11"/>
<dbReference type="AlphaFoldDB" id="F8A711"/>
<feature type="compositionally biased region" description="Low complexity" evidence="1">
    <location>
        <begin position="173"/>
        <end position="207"/>
    </location>
</feature>
<evidence type="ECO:0008006" key="5">
    <source>
        <dbReference type="Google" id="ProtNLM"/>
    </source>
</evidence>
<keyword evidence="2" id="KW-0812">Transmembrane</keyword>
<dbReference type="Gene3D" id="3.40.30.10">
    <property type="entry name" value="Glutaredoxin"/>
    <property type="match status" value="1"/>
</dbReference>
<evidence type="ECO:0000256" key="1">
    <source>
        <dbReference type="SAM" id="MobiDB-lite"/>
    </source>
</evidence>
<keyword evidence="2" id="KW-1133">Transmembrane helix</keyword>
<proteinExistence type="predicted"/>